<dbReference type="PANTHER" id="PTHR28083:SF1">
    <property type="entry name" value="GOOD FOR FULL DBP5 ACTIVITY PROTEIN 2"/>
    <property type="match status" value="1"/>
</dbReference>
<proteinExistence type="predicted"/>
<dbReference type="OrthoDB" id="5953249at2759"/>
<dbReference type="PANTHER" id="PTHR28083">
    <property type="entry name" value="GOOD FOR FULL DBP5 ACTIVITY PROTEIN 2"/>
    <property type="match status" value="1"/>
</dbReference>
<feature type="compositionally biased region" description="Pro residues" evidence="1">
    <location>
        <begin position="36"/>
        <end position="48"/>
    </location>
</feature>
<dbReference type="InterPro" id="IPR048519">
    <property type="entry name" value="Gfd2/YDR514C-like_C"/>
</dbReference>
<feature type="compositionally biased region" description="Basic residues" evidence="1">
    <location>
        <begin position="275"/>
        <end position="295"/>
    </location>
</feature>
<evidence type="ECO:0000256" key="1">
    <source>
        <dbReference type="SAM" id="MobiDB-lite"/>
    </source>
</evidence>
<dbReference type="Proteomes" id="UP000007978">
    <property type="component" value="Chromosome 1"/>
</dbReference>
<dbReference type="eggNOG" id="ENOG502RM5N">
    <property type="taxonomic scope" value="Eukaryota"/>
</dbReference>
<dbReference type="EMBL" id="AFNW01000294">
    <property type="protein sequence ID" value="EKJ71191.1"/>
    <property type="molecule type" value="Genomic_DNA"/>
</dbReference>
<feature type="domain" description="Gfd2/YDR514C-like C-terminal" evidence="2">
    <location>
        <begin position="483"/>
        <end position="628"/>
    </location>
</feature>
<evidence type="ECO:0000313" key="4">
    <source>
        <dbReference type="Proteomes" id="UP000007978"/>
    </source>
</evidence>
<dbReference type="GeneID" id="20367315"/>
<feature type="compositionally biased region" description="Low complexity" evidence="1">
    <location>
        <begin position="239"/>
        <end position="256"/>
    </location>
</feature>
<evidence type="ECO:0000259" key="2">
    <source>
        <dbReference type="Pfam" id="PF21762"/>
    </source>
</evidence>
<feature type="region of interest" description="Disordered" evidence="1">
    <location>
        <begin position="28"/>
        <end position="52"/>
    </location>
</feature>
<comment type="caution">
    <text evidence="3">The sequence shown here is derived from an EMBL/GenBank/DDBJ whole genome shotgun (WGS) entry which is preliminary data.</text>
</comment>
<keyword evidence="4" id="KW-1185">Reference proteome</keyword>
<dbReference type="HOGENOM" id="CLU_393320_0_0_1"/>
<feature type="region of interest" description="Disordered" evidence="1">
    <location>
        <begin position="239"/>
        <end position="347"/>
    </location>
</feature>
<name>K3UH98_FUSPC</name>
<dbReference type="InterPro" id="IPR040151">
    <property type="entry name" value="Gfd2/YDR514C-like"/>
</dbReference>
<organism evidence="3 4">
    <name type="scientific">Fusarium pseudograminearum (strain CS3096)</name>
    <name type="common">Wheat and barley crown-rot fungus</name>
    <dbReference type="NCBI Taxonomy" id="1028729"/>
    <lineage>
        <taxon>Eukaryota</taxon>
        <taxon>Fungi</taxon>
        <taxon>Dikarya</taxon>
        <taxon>Ascomycota</taxon>
        <taxon>Pezizomycotina</taxon>
        <taxon>Sordariomycetes</taxon>
        <taxon>Hypocreomycetidae</taxon>
        <taxon>Hypocreales</taxon>
        <taxon>Nectriaceae</taxon>
        <taxon>Fusarium</taxon>
    </lineage>
</organism>
<dbReference type="Pfam" id="PF21762">
    <property type="entry name" value="DEDDh_C"/>
    <property type="match status" value="1"/>
</dbReference>
<evidence type="ECO:0000313" key="3">
    <source>
        <dbReference type="EMBL" id="EKJ71191.1"/>
    </source>
</evidence>
<dbReference type="InterPro" id="IPR012337">
    <property type="entry name" value="RNaseH-like_sf"/>
</dbReference>
<sequence length="701" mass="79253">MLRSINRLAKSRVSIRRDDLTWTYKAKCYSTETSPETPPSLSPSPSPSPDQEAIEEAIEEARMLKAVVEERMRSVAEKARIKSAVERARLQRKAIEANAITKVTASKTTVVKGLAIKKAAVKGIATRTIPTRSVSIKSTTLKDAAIRNAAAKAAIAKDITAKNATVQDINTTNNTTKNTVVKNPTTKVTIAEDVTVKVAIEKNTAIQKDTKKASIPKDKSAKKAIVKDAVMKTVTAKTPPTKDVTAKDTTTAATKAGSSTPIRSYRTVGAANKRTPNRIRQQAHTKSKMSRKRSQKGNPSSSGPPSEPPLLSELPELTFQPDPSLAEGAPREEELTTEPLPKQQPLAEDDYWRLRRENFSEKFLKNLVRLKSMSKDERNENIRKTYGWSLEVPYSRELYYSPKNRRRNLILRKRFAALQQLRLIMGYGANTDFRDEWLNDLPYRLKKTSMRDVRFICIDTDMVRRLPYTLRDETKRRVTSFHLGVAILDTRDIRDVITRSINLPNPADLIKTYEFAVQTEVPQTDNFIFGETQAISLSGLKKKFLEWQHGRTVIGVAYSARNDYIILRDFGVFLNHIYWLDLCQATYLITQQSKAINLREVLELLGIRYSKLHSAGNDAHFTMRALMGLAVLDLMNELQYGAHIQPWCGLAARVAKAPLPLTEREELKRKERQLAERKAATINWHRKRRLSKVPLPYPGQH</sequence>
<protein>
    <recommendedName>
        <fullName evidence="2">Gfd2/YDR514C-like C-terminal domain-containing protein</fullName>
    </recommendedName>
</protein>
<dbReference type="SUPFAM" id="SSF53098">
    <property type="entry name" value="Ribonuclease H-like"/>
    <property type="match status" value="1"/>
</dbReference>
<reference evidence="3 4" key="1">
    <citation type="journal article" date="2012" name="PLoS Pathog.">
        <title>Comparative pathogenomics reveals horizontally acquired novel virulence genes in fungi infecting cereal hosts.</title>
        <authorList>
            <person name="Gardiner D.M."/>
            <person name="McDonald M.C."/>
            <person name="Covarelli L."/>
            <person name="Solomon P.S."/>
            <person name="Rusu A.G."/>
            <person name="Marshall M."/>
            <person name="Kazan K."/>
            <person name="Chakraborty S."/>
            <person name="McDonald B.A."/>
            <person name="Manners J.M."/>
        </authorList>
    </citation>
    <scope>NUCLEOTIDE SEQUENCE [LARGE SCALE GENOMIC DNA]</scope>
    <source>
        <strain evidence="3 4">CS3096</strain>
    </source>
</reference>
<dbReference type="GO" id="GO:0005634">
    <property type="term" value="C:nucleus"/>
    <property type="evidence" value="ECO:0007669"/>
    <property type="project" value="TreeGrafter"/>
</dbReference>
<dbReference type="RefSeq" id="XP_009260090.1">
    <property type="nucleotide sequence ID" value="XM_009261815.1"/>
</dbReference>
<gene>
    <name evidence="3" type="ORF">FPSE_08697</name>
</gene>
<dbReference type="KEGG" id="fpu:FPSE_08697"/>
<accession>K3UH98</accession>
<feature type="compositionally biased region" description="Low complexity" evidence="1">
    <location>
        <begin position="299"/>
        <end position="317"/>
    </location>
</feature>
<dbReference type="AlphaFoldDB" id="K3UH98"/>